<dbReference type="GO" id="GO:0016791">
    <property type="term" value="F:phosphatase activity"/>
    <property type="evidence" value="ECO:0007669"/>
    <property type="project" value="TreeGrafter"/>
</dbReference>
<dbReference type="AlphaFoldDB" id="V6IV73"/>
<dbReference type="NCBIfam" id="NF007806">
    <property type="entry name" value="PRK10513.1"/>
    <property type="match status" value="1"/>
</dbReference>
<organism evidence="1 2">
    <name type="scientific">Sporolactobacillus laevolacticus DSM 442</name>
    <dbReference type="NCBI Taxonomy" id="1395513"/>
    <lineage>
        <taxon>Bacteria</taxon>
        <taxon>Bacillati</taxon>
        <taxon>Bacillota</taxon>
        <taxon>Bacilli</taxon>
        <taxon>Bacillales</taxon>
        <taxon>Sporolactobacillaceae</taxon>
        <taxon>Sporolactobacillus</taxon>
    </lineage>
</organism>
<dbReference type="SFLD" id="SFLDS00003">
    <property type="entry name" value="Haloacid_Dehalogenase"/>
    <property type="match status" value="1"/>
</dbReference>
<keyword evidence="2" id="KW-1185">Reference proteome</keyword>
<dbReference type="PANTHER" id="PTHR10000:SF8">
    <property type="entry name" value="HAD SUPERFAMILY HYDROLASE-LIKE, TYPE 3"/>
    <property type="match status" value="1"/>
</dbReference>
<dbReference type="Gene3D" id="3.40.50.1000">
    <property type="entry name" value="HAD superfamily/HAD-like"/>
    <property type="match status" value="1"/>
</dbReference>
<dbReference type="CDD" id="cd07516">
    <property type="entry name" value="HAD_Pase"/>
    <property type="match status" value="1"/>
</dbReference>
<dbReference type="Proteomes" id="UP000018296">
    <property type="component" value="Unassembled WGS sequence"/>
</dbReference>
<dbReference type="Gene3D" id="3.30.1240.10">
    <property type="match status" value="1"/>
</dbReference>
<dbReference type="SFLD" id="SFLDG01140">
    <property type="entry name" value="C2.B:_Phosphomannomutase_and_P"/>
    <property type="match status" value="1"/>
</dbReference>
<proteinExistence type="predicted"/>
<dbReference type="OrthoDB" id="9790031at2"/>
<dbReference type="InterPro" id="IPR006379">
    <property type="entry name" value="HAD-SF_hydro_IIB"/>
</dbReference>
<accession>V6IV73</accession>
<dbReference type="STRING" id="1395513.P343_13820"/>
<sequence>MIKLIAIDLDGTLLNDEKQISDQTQDVLKKAKKQGVKVVLCSGRPLLGIKSYLDLLGLTENGDFAITYNGGLVQKTDTGEVISEKVLNRDQVLSIYELSQNLGVPMNFIDLKQVYCPPYPADKPSLYSNIMKALPFVDIDIDQIPDPFKANKAIFCTDQTTLDPAIERIPNTYFENYTIMKSRPSLLEILNKEVDKGKGLQALGSYLGIAPEEMMTLGDEENDLAMIEYAGLGVAMGNAIEPLKKVAQFVTRTNTEDGVAFAVEKFVL</sequence>
<dbReference type="PROSITE" id="PS01228">
    <property type="entry name" value="COF_1"/>
    <property type="match status" value="1"/>
</dbReference>
<dbReference type="InterPro" id="IPR000150">
    <property type="entry name" value="Cof"/>
</dbReference>
<dbReference type="EMBL" id="AWTC01000014">
    <property type="protein sequence ID" value="EST11032.1"/>
    <property type="molecule type" value="Genomic_DNA"/>
</dbReference>
<dbReference type="GO" id="GO:0005829">
    <property type="term" value="C:cytosol"/>
    <property type="evidence" value="ECO:0007669"/>
    <property type="project" value="TreeGrafter"/>
</dbReference>
<reference evidence="1 2" key="1">
    <citation type="journal article" date="2013" name="Genome Announc.">
        <title>Genome Sequence of Sporolactobacillus laevolacticus DSM442, an Efficient Polymer-Grade D-Lactate Producer from Agricultural Waste Cottonseed as a Nitrogen Source.</title>
        <authorList>
            <person name="Wang H."/>
            <person name="Wang L."/>
            <person name="Ju J."/>
            <person name="Yu B."/>
            <person name="Ma Y."/>
        </authorList>
    </citation>
    <scope>NUCLEOTIDE SEQUENCE [LARGE SCALE GENOMIC DNA]</scope>
    <source>
        <strain evidence="1 2">DSM 442</strain>
    </source>
</reference>
<dbReference type="PATRIC" id="fig|1395513.3.peg.2801"/>
<name>V6IV73_9BACL</name>
<dbReference type="InterPro" id="IPR036412">
    <property type="entry name" value="HAD-like_sf"/>
</dbReference>
<protein>
    <submittedName>
        <fullName evidence="1">Haloacid dehalogenase</fullName>
    </submittedName>
</protein>
<dbReference type="PANTHER" id="PTHR10000">
    <property type="entry name" value="PHOSPHOSERINE PHOSPHATASE"/>
    <property type="match status" value="1"/>
</dbReference>
<dbReference type="InterPro" id="IPR023214">
    <property type="entry name" value="HAD_sf"/>
</dbReference>
<dbReference type="GO" id="GO:0000287">
    <property type="term" value="F:magnesium ion binding"/>
    <property type="evidence" value="ECO:0007669"/>
    <property type="project" value="TreeGrafter"/>
</dbReference>
<dbReference type="SFLD" id="SFLDG01144">
    <property type="entry name" value="C2.B.4:_PGP_Like"/>
    <property type="match status" value="1"/>
</dbReference>
<evidence type="ECO:0000313" key="1">
    <source>
        <dbReference type="EMBL" id="EST11032.1"/>
    </source>
</evidence>
<comment type="caution">
    <text evidence="1">The sequence shown here is derived from an EMBL/GenBank/DDBJ whole genome shotgun (WGS) entry which is preliminary data.</text>
</comment>
<dbReference type="Pfam" id="PF08282">
    <property type="entry name" value="Hydrolase_3"/>
    <property type="match status" value="1"/>
</dbReference>
<gene>
    <name evidence="1" type="ORF">P343_13820</name>
</gene>
<dbReference type="SUPFAM" id="SSF56784">
    <property type="entry name" value="HAD-like"/>
    <property type="match status" value="1"/>
</dbReference>
<dbReference type="RefSeq" id="WP_023510996.1">
    <property type="nucleotide sequence ID" value="NZ_AWTC01000014.1"/>
</dbReference>
<dbReference type="NCBIfam" id="TIGR01484">
    <property type="entry name" value="HAD-SF-IIB"/>
    <property type="match status" value="2"/>
</dbReference>
<evidence type="ECO:0000313" key="2">
    <source>
        <dbReference type="Proteomes" id="UP000018296"/>
    </source>
</evidence>
<dbReference type="eggNOG" id="COG0561">
    <property type="taxonomic scope" value="Bacteria"/>
</dbReference>
<dbReference type="NCBIfam" id="TIGR00099">
    <property type="entry name" value="Cof-subfamily"/>
    <property type="match status" value="1"/>
</dbReference>